<comment type="caution">
    <text evidence="3">The sequence shown here is derived from an EMBL/GenBank/DDBJ whole genome shotgun (WGS) entry which is preliminary data.</text>
</comment>
<reference evidence="3 4" key="1">
    <citation type="submission" date="2024-05" db="EMBL/GenBank/DDBJ databases">
        <authorList>
            <person name="Wallberg A."/>
        </authorList>
    </citation>
    <scope>NUCLEOTIDE SEQUENCE [LARGE SCALE GENOMIC DNA]</scope>
</reference>
<evidence type="ECO:0000313" key="4">
    <source>
        <dbReference type="Proteomes" id="UP001497623"/>
    </source>
</evidence>
<proteinExistence type="predicted"/>
<keyword evidence="2" id="KW-0732">Signal</keyword>
<accession>A0AAV2QST3</accession>
<feature type="compositionally biased region" description="Basic residues" evidence="1">
    <location>
        <begin position="46"/>
        <end position="64"/>
    </location>
</feature>
<evidence type="ECO:0000313" key="3">
    <source>
        <dbReference type="EMBL" id="CAL4093278.1"/>
    </source>
</evidence>
<protein>
    <submittedName>
        <fullName evidence="3">Uncharacterized protein</fullName>
    </submittedName>
</protein>
<dbReference type="EMBL" id="CAXKWB010009016">
    <property type="protein sequence ID" value="CAL4093278.1"/>
    <property type="molecule type" value="Genomic_DNA"/>
</dbReference>
<feature type="signal peptide" evidence="2">
    <location>
        <begin position="1"/>
        <end position="23"/>
    </location>
</feature>
<organism evidence="3 4">
    <name type="scientific">Meganyctiphanes norvegica</name>
    <name type="common">Northern krill</name>
    <name type="synonym">Thysanopoda norvegica</name>
    <dbReference type="NCBI Taxonomy" id="48144"/>
    <lineage>
        <taxon>Eukaryota</taxon>
        <taxon>Metazoa</taxon>
        <taxon>Ecdysozoa</taxon>
        <taxon>Arthropoda</taxon>
        <taxon>Crustacea</taxon>
        <taxon>Multicrustacea</taxon>
        <taxon>Malacostraca</taxon>
        <taxon>Eumalacostraca</taxon>
        <taxon>Eucarida</taxon>
        <taxon>Euphausiacea</taxon>
        <taxon>Euphausiidae</taxon>
        <taxon>Meganyctiphanes</taxon>
    </lineage>
</organism>
<evidence type="ECO:0000256" key="2">
    <source>
        <dbReference type="SAM" id="SignalP"/>
    </source>
</evidence>
<keyword evidence="4" id="KW-1185">Reference proteome</keyword>
<name>A0AAV2QST3_MEGNR</name>
<feature type="region of interest" description="Disordered" evidence="1">
    <location>
        <begin position="42"/>
        <end position="112"/>
    </location>
</feature>
<dbReference type="Proteomes" id="UP001497623">
    <property type="component" value="Unassembled WGS sequence"/>
</dbReference>
<feature type="compositionally biased region" description="Basic and acidic residues" evidence="1">
    <location>
        <begin position="72"/>
        <end position="97"/>
    </location>
</feature>
<gene>
    <name evidence="3" type="ORF">MNOR_LOCUS14779</name>
</gene>
<sequence>MARFALMFSVVLVVVLVSVLVESTPQNSPYFNVFTMLNGIGGRAPAPRRGRQKMPNNRRYRARIGGRSSSRSSDDGKGKYWNNYDKDGYGRNGRDVSHVLAAHTPQVNIQQR</sequence>
<feature type="chain" id="PRO_5043819567" evidence="2">
    <location>
        <begin position="24"/>
        <end position="112"/>
    </location>
</feature>
<dbReference type="AlphaFoldDB" id="A0AAV2QST3"/>
<evidence type="ECO:0000256" key="1">
    <source>
        <dbReference type="SAM" id="MobiDB-lite"/>
    </source>
</evidence>